<sequence length="241" mass="27316">MVKSTSCFSVFNCLKKKRSTSEPKLRASVRLPTLREFLHTSNNAGTQVSVYPYGPPKTLLTHTKSLQNSNPQVHRSTLAIRNDKSFIPLTSFDYSKEENKSQRINSPEQSLQELNSLNNTKNNTLFMSKSSFDAIFTKVGTLSKKGSRRIGLPLEEVEERKNDLSKVCNPFIVTDNKKPKIVAITPMKWKRNSNVYRPNIKLNLKPKLAAVRESDYLCSTSTSRVCNMNLCNDLVEIDLVK</sequence>
<evidence type="ECO:0000313" key="1">
    <source>
        <dbReference type="EMBL" id="OMJ90825.1"/>
    </source>
</evidence>
<name>A0A1R2CPA0_9CILI</name>
<protein>
    <submittedName>
        <fullName evidence="1">Uncharacterized protein</fullName>
    </submittedName>
</protein>
<comment type="caution">
    <text evidence="1">The sequence shown here is derived from an EMBL/GenBank/DDBJ whole genome shotgun (WGS) entry which is preliminary data.</text>
</comment>
<dbReference type="AlphaFoldDB" id="A0A1R2CPA0"/>
<gene>
    <name evidence="1" type="ORF">SteCoe_6692</name>
</gene>
<accession>A0A1R2CPA0</accession>
<keyword evidence="2" id="KW-1185">Reference proteome</keyword>
<proteinExistence type="predicted"/>
<evidence type="ECO:0000313" key="2">
    <source>
        <dbReference type="Proteomes" id="UP000187209"/>
    </source>
</evidence>
<dbReference type="Proteomes" id="UP000187209">
    <property type="component" value="Unassembled WGS sequence"/>
</dbReference>
<dbReference type="EMBL" id="MPUH01000094">
    <property type="protein sequence ID" value="OMJ90825.1"/>
    <property type="molecule type" value="Genomic_DNA"/>
</dbReference>
<organism evidence="1 2">
    <name type="scientific">Stentor coeruleus</name>
    <dbReference type="NCBI Taxonomy" id="5963"/>
    <lineage>
        <taxon>Eukaryota</taxon>
        <taxon>Sar</taxon>
        <taxon>Alveolata</taxon>
        <taxon>Ciliophora</taxon>
        <taxon>Postciliodesmatophora</taxon>
        <taxon>Heterotrichea</taxon>
        <taxon>Heterotrichida</taxon>
        <taxon>Stentoridae</taxon>
        <taxon>Stentor</taxon>
    </lineage>
</organism>
<reference evidence="1 2" key="1">
    <citation type="submission" date="2016-11" db="EMBL/GenBank/DDBJ databases">
        <title>The macronuclear genome of Stentor coeruleus: a giant cell with tiny introns.</title>
        <authorList>
            <person name="Slabodnick M."/>
            <person name="Ruby J.G."/>
            <person name="Reiff S.B."/>
            <person name="Swart E.C."/>
            <person name="Gosai S."/>
            <person name="Prabakaran S."/>
            <person name="Witkowska E."/>
            <person name="Larue G.E."/>
            <person name="Fisher S."/>
            <person name="Freeman R.M."/>
            <person name="Gunawardena J."/>
            <person name="Chu W."/>
            <person name="Stover N.A."/>
            <person name="Gregory B.D."/>
            <person name="Nowacki M."/>
            <person name="Derisi J."/>
            <person name="Roy S.W."/>
            <person name="Marshall W.F."/>
            <person name="Sood P."/>
        </authorList>
    </citation>
    <scope>NUCLEOTIDE SEQUENCE [LARGE SCALE GENOMIC DNA]</scope>
    <source>
        <strain evidence="1">WM001</strain>
    </source>
</reference>